<protein>
    <submittedName>
        <fullName evidence="2">Uncharacterized protein</fullName>
    </submittedName>
</protein>
<proteinExistence type="predicted"/>
<comment type="caution">
    <text evidence="2">The sequence shown here is derived from an EMBL/GenBank/DDBJ whole genome shotgun (WGS) entry which is preliminary data.</text>
</comment>
<evidence type="ECO:0000313" key="3">
    <source>
        <dbReference type="Proteomes" id="UP001221898"/>
    </source>
</evidence>
<dbReference type="PANTHER" id="PTHR46601">
    <property type="entry name" value="ULP_PROTEASE DOMAIN-CONTAINING PROTEIN"/>
    <property type="match status" value="1"/>
</dbReference>
<feature type="region of interest" description="Disordered" evidence="1">
    <location>
        <begin position="165"/>
        <end position="207"/>
    </location>
</feature>
<name>A0AAD7VYZ8_9TELE</name>
<gene>
    <name evidence="2" type="ORF">AAFF_G00348090</name>
</gene>
<dbReference type="Proteomes" id="UP001221898">
    <property type="component" value="Unassembled WGS sequence"/>
</dbReference>
<evidence type="ECO:0000256" key="1">
    <source>
        <dbReference type="SAM" id="MobiDB-lite"/>
    </source>
</evidence>
<evidence type="ECO:0000313" key="2">
    <source>
        <dbReference type="EMBL" id="KAJ8366650.1"/>
    </source>
</evidence>
<sequence length="243" mass="27189">MHALSDGPATQYRNRANCFLMSSIPYTWGFKRVTWNFSERSHGKGAPDGVGGVLKRKADMHVLGGSNLKTPMDLYNYLQKSSENVTVKWIEEEDISAMDEMLPPSVRPVTGISNTHQVLSFSPGKIFYRALSCFCKYPEICPCHKLSKLEFDHVSAAEVPYAQSSHCGSSAEMPNAQSSHPGSPTGEPHAQSEDATPCEPDLGTSSDEQEKYMEGILSLLNMMANRMWDRSQGYMVRKRRSWR</sequence>
<organism evidence="2 3">
    <name type="scientific">Aldrovandia affinis</name>
    <dbReference type="NCBI Taxonomy" id="143900"/>
    <lineage>
        <taxon>Eukaryota</taxon>
        <taxon>Metazoa</taxon>
        <taxon>Chordata</taxon>
        <taxon>Craniata</taxon>
        <taxon>Vertebrata</taxon>
        <taxon>Euteleostomi</taxon>
        <taxon>Actinopterygii</taxon>
        <taxon>Neopterygii</taxon>
        <taxon>Teleostei</taxon>
        <taxon>Notacanthiformes</taxon>
        <taxon>Halosauridae</taxon>
        <taxon>Aldrovandia</taxon>
    </lineage>
</organism>
<dbReference type="PANTHER" id="PTHR46601:SF1">
    <property type="entry name" value="ADF-H DOMAIN-CONTAINING PROTEIN"/>
    <property type="match status" value="1"/>
</dbReference>
<dbReference type="EMBL" id="JAINUG010000561">
    <property type="protein sequence ID" value="KAJ8366650.1"/>
    <property type="molecule type" value="Genomic_DNA"/>
</dbReference>
<reference evidence="2" key="1">
    <citation type="journal article" date="2023" name="Science">
        <title>Genome structures resolve the early diversification of teleost fishes.</title>
        <authorList>
            <person name="Parey E."/>
            <person name="Louis A."/>
            <person name="Montfort J."/>
            <person name="Bouchez O."/>
            <person name="Roques C."/>
            <person name="Iampietro C."/>
            <person name="Lluch J."/>
            <person name="Castinel A."/>
            <person name="Donnadieu C."/>
            <person name="Desvignes T."/>
            <person name="Floi Bucao C."/>
            <person name="Jouanno E."/>
            <person name="Wen M."/>
            <person name="Mejri S."/>
            <person name="Dirks R."/>
            <person name="Jansen H."/>
            <person name="Henkel C."/>
            <person name="Chen W.J."/>
            <person name="Zahm M."/>
            <person name="Cabau C."/>
            <person name="Klopp C."/>
            <person name="Thompson A.W."/>
            <person name="Robinson-Rechavi M."/>
            <person name="Braasch I."/>
            <person name="Lecointre G."/>
            <person name="Bobe J."/>
            <person name="Postlethwait J.H."/>
            <person name="Berthelot C."/>
            <person name="Roest Crollius H."/>
            <person name="Guiguen Y."/>
        </authorList>
    </citation>
    <scope>NUCLEOTIDE SEQUENCE</scope>
    <source>
        <strain evidence="2">NC1722</strain>
    </source>
</reference>
<dbReference type="AlphaFoldDB" id="A0AAD7VYZ8"/>
<accession>A0AAD7VYZ8</accession>
<keyword evidence="3" id="KW-1185">Reference proteome</keyword>